<name>A0ACC2GSG6_DALPE</name>
<evidence type="ECO:0000313" key="1">
    <source>
        <dbReference type="EMBL" id="KAJ8006673.1"/>
    </source>
</evidence>
<dbReference type="EMBL" id="CM055736">
    <property type="protein sequence ID" value="KAJ8006673.1"/>
    <property type="molecule type" value="Genomic_DNA"/>
</dbReference>
<dbReference type="Proteomes" id="UP001157502">
    <property type="component" value="Chromosome 9"/>
</dbReference>
<evidence type="ECO:0000313" key="2">
    <source>
        <dbReference type="Proteomes" id="UP001157502"/>
    </source>
</evidence>
<comment type="caution">
    <text evidence="1">The sequence shown here is derived from an EMBL/GenBank/DDBJ whole genome shotgun (WGS) entry which is preliminary data.</text>
</comment>
<accession>A0ACC2GSG6</accession>
<gene>
    <name evidence="1" type="ORF">DPEC_G00109670</name>
</gene>
<protein>
    <submittedName>
        <fullName evidence="1">Uncharacterized protein</fullName>
    </submittedName>
</protein>
<sequence>MSGERSRPPAPTPAPGSGHWFHCRKDDKVMFWWLAVVAAYSIWRRNLPVITTWLGMMRCVQIEQRPHPIHSRYTGNTEHLRGDIDVSGNLETPQRHDHCFVFIH</sequence>
<organism evidence="1 2">
    <name type="scientific">Dallia pectoralis</name>
    <name type="common">Alaska blackfish</name>
    <dbReference type="NCBI Taxonomy" id="75939"/>
    <lineage>
        <taxon>Eukaryota</taxon>
        <taxon>Metazoa</taxon>
        <taxon>Chordata</taxon>
        <taxon>Craniata</taxon>
        <taxon>Vertebrata</taxon>
        <taxon>Euteleostomi</taxon>
        <taxon>Actinopterygii</taxon>
        <taxon>Neopterygii</taxon>
        <taxon>Teleostei</taxon>
        <taxon>Protacanthopterygii</taxon>
        <taxon>Esociformes</taxon>
        <taxon>Umbridae</taxon>
        <taxon>Dallia</taxon>
    </lineage>
</organism>
<reference evidence="1" key="1">
    <citation type="submission" date="2021-05" db="EMBL/GenBank/DDBJ databases">
        <authorList>
            <person name="Pan Q."/>
            <person name="Jouanno E."/>
            <person name="Zahm M."/>
            <person name="Klopp C."/>
            <person name="Cabau C."/>
            <person name="Louis A."/>
            <person name="Berthelot C."/>
            <person name="Parey E."/>
            <person name="Roest Crollius H."/>
            <person name="Montfort J."/>
            <person name="Robinson-Rechavi M."/>
            <person name="Bouchez O."/>
            <person name="Lampietro C."/>
            <person name="Lopez Roques C."/>
            <person name="Donnadieu C."/>
            <person name="Postlethwait J."/>
            <person name="Bobe J."/>
            <person name="Dillon D."/>
            <person name="Chandos A."/>
            <person name="von Hippel F."/>
            <person name="Guiguen Y."/>
        </authorList>
    </citation>
    <scope>NUCLEOTIDE SEQUENCE</scope>
    <source>
        <strain evidence="1">YG-Jan2019</strain>
    </source>
</reference>
<proteinExistence type="predicted"/>
<keyword evidence="2" id="KW-1185">Reference proteome</keyword>